<evidence type="ECO:0000313" key="4">
    <source>
        <dbReference type="Proteomes" id="UP000218113"/>
    </source>
</evidence>
<dbReference type="SMART" id="SM00226">
    <property type="entry name" value="LMWPc"/>
    <property type="match status" value="1"/>
</dbReference>
<keyword evidence="1" id="KW-0059">Arsenical resistance</keyword>
<feature type="domain" description="Phosphotyrosine protein phosphatase I" evidence="2">
    <location>
        <begin position="8"/>
        <end position="144"/>
    </location>
</feature>
<dbReference type="CDD" id="cd16345">
    <property type="entry name" value="LMWP_ArsC"/>
    <property type="match status" value="1"/>
</dbReference>
<evidence type="ECO:0000256" key="1">
    <source>
        <dbReference type="ARBA" id="ARBA00022849"/>
    </source>
</evidence>
<dbReference type="InterPro" id="IPR036196">
    <property type="entry name" value="Ptyr_pPase_sf"/>
</dbReference>
<reference evidence="4" key="1">
    <citation type="submission" date="2017-08" db="EMBL/GenBank/DDBJ databases">
        <title>A dynamic microbial community with high functional redundancy inhabits the cold, oxic subseafloor aquifer.</title>
        <authorList>
            <person name="Tully B.J."/>
            <person name="Wheat C.G."/>
            <person name="Glazer B.T."/>
            <person name="Huber J.A."/>
        </authorList>
    </citation>
    <scope>NUCLEOTIDE SEQUENCE [LARGE SCALE GENOMIC DNA]</scope>
</reference>
<dbReference type="Gene3D" id="3.40.50.2300">
    <property type="match status" value="1"/>
</dbReference>
<dbReference type="GO" id="GO:0046685">
    <property type="term" value="P:response to arsenic-containing substance"/>
    <property type="evidence" value="ECO:0007669"/>
    <property type="project" value="UniProtKB-KW"/>
</dbReference>
<dbReference type="InterPro" id="IPR023485">
    <property type="entry name" value="Ptyr_pPase"/>
</dbReference>
<accession>A0A2A4T0A0</accession>
<dbReference type="Pfam" id="PF01451">
    <property type="entry name" value="LMWPc"/>
    <property type="match status" value="1"/>
</dbReference>
<dbReference type="PANTHER" id="PTHR43428">
    <property type="entry name" value="ARSENATE REDUCTASE"/>
    <property type="match status" value="1"/>
</dbReference>
<proteinExistence type="predicted"/>
<organism evidence="3 4">
    <name type="scientific">SAR324 cluster bacterium</name>
    <dbReference type="NCBI Taxonomy" id="2024889"/>
    <lineage>
        <taxon>Bacteria</taxon>
        <taxon>Deltaproteobacteria</taxon>
        <taxon>SAR324 cluster</taxon>
    </lineage>
</organism>
<dbReference type="EMBL" id="NVSR01000082">
    <property type="protein sequence ID" value="PCI26918.1"/>
    <property type="molecule type" value="Genomic_DNA"/>
</dbReference>
<protein>
    <submittedName>
        <fullName evidence="3">Arsenate reductase</fullName>
    </submittedName>
</protein>
<dbReference type="PANTHER" id="PTHR43428:SF1">
    <property type="entry name" value="ARSENATE REDUCTASE"/>
    <property type="match status" value="1"/>
</dbReference>
<comment type="caution">
    <text evidence="3">The sequence shown here is derived from an EMBL/GenBank/DDBJ whole genome shotgun (WGS) entry which is preliminary data.</text>
</comment>
<dbReference type="AlphaFoldDB" id="A0A2A4T0A0"/>
<evidence type="ECO:0000259" key="2">
    <source>
        <dbReference type="SMART" id="SM00226"/>
    </source>
</evidence>
<dbReference type="SUPFAM" id="SSF52788">
    <property type="entry name" value="Phosphotyrosine protein phosphatases I"/>
    <property type="match status" value="1"/>
</dbReference>
<evidence type="ECO:0000313" key="3">
    <source>
        <dbReference type="EMBL" id="PCI26918.1"/>
    </source>
</evidence>
<sequence length="147" mass="16656">MQLGQEKSKVLFVCTGNSCRSQMAEGWAQHLLGNQLEVYSAGLKAQGINPHAVYVMQEAGIDISKQESNSLDSFSDQHFDYVITVCDHARQHCPSFPGTTHLLHRRFDDPPFLAEAEETEVGALNHYRRVRDEIKDWVLENLGQTIR</sequence>
<name>A0A2A4T0A0_9DELT</name>
<gene>
    <name evidence="3" type="ORF">COB67_09645</name>
</gene>
<dbReference type="Proteomes" id="UP000218113">
    <property type="component" value="Unassembled WGS sequence"/>
</dbReference>